<organism evidence="2 3">
    <name type="scientific">Nitratireductor aquimarinus</name>
    <dbReference type="NCBI Taxonomy" id="889300"/>
    <lineage>
        <taxon>Bacteria</taxon>
        <taxon>Pseudomonadati</taxon>
        <taxon>Pseudomonadota</taxon>
        <taxon>Alphaproteobacteria</taxon>
        <taxon>Hyphomicrobiales</taxon>
        <taxon>Phyllobacteriaceae</taxon>
        <taxon>Nitratireductor</taxon>
    </lineage>
</organism>
<dbReference type="RefSeq" id="WP_317560786.1">
    <property type="nucleotide sequence ID" value="NZ_JAWLIP010000002.1"/>
</dbReference>
<proteinExistence type="predicted"/>
<feature type="signal peptide" evidence="1">
    <location>
        <begin position="1"/>
        <end position="24"/>
    </location>
</feature>
<dbReference type="Proteomes" id="UP001185659">
    <property type="component" value="Unassembled WGS sequence"/>
</dbReference>
<keyword evidence="3" id="KW-1185">Reference proteome</keyword>
<keyword evidence="1" id="KW-0732">Signal</keyword>
<sequence length="204" mass="22006">MRMALTRLAIAGLAMAAMAGTARAVDIESAYTELKTEENCAPFAAPGGDEPGDWVNLVCSGWKGYPVLVYYSDARESLFYGFPPAGDLAPEWESFSAFNSTGPTIEWRIMKDGDREWPVATIHRWFVDDDFGDKIEVLVVEKVGQLLERQGCVVGYVVATGNENANEKARRIADRQAYDFACGADQPVVDAGEVPAPMSAGGGG</sequence>
<dbReference type="EMBL" id="JAWLIP010000002">
    <property type="protein sequence ID" value="MDV6225942.1"/>
    <property type="molecule type" value="Genomic_DNA"/>
</dbReference>
<comment type="caution">
    <text evidence="2">The sequence shown here is derived from an EMBL/GenBank/DDBJ whole genome shotgun (WGS) entry which is preliminary data.</text>
</comment>
<accession>A0ABU4AI75</accession>
<evidence type="ECO:0000256" key="1">
    <source>
        <dbReference type="SAM" id="SignalP"/>
    </source>
</evidence>
<name>A0ABU4AI75_9HYPH</name>
<protein>
    <submittedName>
        <fullName evidence="2">Uncharacterized protein</fullName>
    </submittedName>
</protein>
<reference evidence="2 3" key="1">
    <citation type="submission" date="2023-10" db="EMBL/GenBank/DDBJ databases">
        <authorList>
            <person name="Venkata Ramana C."/>
            <person name="Sasikala C."/>
            <person name="Dhurka M."/>
        </authorList>
    </citation>
    <scope>NUCLEOTIDE SEQUENCE [LARGE SCALE GENOMIC DNA]</scope>
    <source>
        <strain evidence="2 3">KCTC 32151</strain>
    </source>
</reference>
<evidence type="ECO:0000313" key="2">
    <source>
        <dbReference type="EMBL" id="MDV6225942.1"/>
    </source>
</evidence>
<evidence type="ECO:0000313" key="3">
    <source>
        <dbReference type="Proteomes" id="UP001185659"/>
    </source>
</evidence>
<gene>
    <name evidence="2" type="ORF">R2G56_06555</name>
</gene>
<feature type="chain" id="PRO_5045607825" evidence="1">
    <location>
        <begin position="25"/>
        <end position="204"/>
    </location>
</feature>